<feature type="domain" description="CRAL-TRIO" evidence="1">
    <location>
        <begin position="72"/>
        <end position="231"/>
    </location>
</feature>
<name>A0ABD1ET73_HYPHA</name>
<dbReference type="PROSITE" id="PS50191">
    <property type="entry name" value="CRAL_TRIO"/>
    <property type="match status" value="1"/>
</dbReference>
<dbReference type="CDD" id="cd00170">
    <property type="entry name" value="SEC14"/>
    <property type="match status" value="1"/>
</dbReference>
<dbReference type="AlphaFoldDB" id="A0ABD1ET73"/>
<dbReference type="InterPro" id="IPR001251">
    <property type="entry name" value="CRAL-TRIO_dom"/>
</dbReference>
<evidence type="ECO:0000259" key="1">
    <source>
        <dbReference type="PROSITE" id="PS50191"/>
    </source>
</evidence>
<dbReference type="PANTHER" id="PTHR10174:SF226">
    <property type="entry name" value="CLAVESIN-1-LIKE PROTEIN"/>
    <property type="match status" value="1"/>
</dbReference>
<comment type="caution">
    <text evidence="2">The sequence shown here is derived from an EMBL/GenBank/DDBJ whole genome shotgun (WGS) entry which is preliminary data.</text>
</comment>
<dbReference type="Pfam" id="PF00650">
    <property type="entry name" value="CRAL_TRIO"/>
    <property type="match status" value="1"/>
</dbReference>
<dbReference type="PANTHER" id="PTHR10174">
    <property type="entry name" value="ALPHA-TOCOPHEROL TRANSFER PROTEIN-RELATED"/>
    <property type="match status" value="1"/>
</dbReference>
<proteinExistence type="predicted"/>
<evidence type="ECO:0000313" key="3">
    <source>
        <dbReference type="Proteomes" id="UP001566132"/>
    </source>
</evidence>
<dbReference type="Gene3D" id="3.40.525.10">
    <property type="entry name" value="CRAL-TRIO lipid binding domain"/>
    <property type="match status" value="1"/>
</dbReference>
<dbReference type="SMART" id="SM00516">
    <property type="entry name" value="SEC14"/>
    <property type="match status" value="1"/>
</dbReference>
<dbReference type="SUPFAM" id="SSF52087">
    <property type="entry name" value="CRAL/TRIO domain"/>
    <property type="match status" value="1"/>
</dbReference>
<organism evidence="2 3">
    <name type="scientific">Hypothenemus hampei</name>
    <name type="common">Coffee berry borer</name>
    <dbReference type="NCBI Taxonomy" id="57062"/>
    <lineage>
        <taxon>Eukaryota</taxon>
        <taxon>Metazoa</taxon>
        <taxon>Ecdysozoa</taxon>
        <taxon>Arthropoda</taxon>
        <taxon>Hexapoda</taxon>
        <taxon>Insecta</taxon>
        <taxon>Pterygota</taxon>
        <taxon>Neoptera</taxon>
        <taxon>Endopterygota</taxon>
        <taxon>Coleoptera</taxon>
        <taxon>Polyphaga</taxon>
        <taxon>Cucujiformia</taxon>
        <taxon>Curculionidae</taxon>
        <taxon>Scolytinae</taxon>
        <taxon>Hypothenemus</taxon>
    </lineage>
</organism>
<evidence type="ECO:0000313" key="2">
    <source>
        <dbReference type="EMBL" id="KAL1500924.1"/>
    </source>
</evidence>
<dbReference type="EMBL" id="JBDJPC010000005">
    <property type="protein sequence ID" value="KAL1500924.1"/>
    <property type="molecule type" value="Genomic_DNA"/>
</dbReference>
<sequence length="259" mass="30703">MDGHETNAKLEELKNMLVKCQRTELLDVDFFLKRYLEGTCHDVMQAFDRIISNYELSQQFPQWYIRESPLKRSHLIKKQIRMAILNTDKDGRPIYIARLGNCDPRIMTLLDVVSVDDIWIEWILMRFSAAQGLCVLVDLADLSWRLLKWITPQNIKISVKKLRCQPFKDYRFHVVNSNSLMVQTTINVFWPLLPDDIKEMVKFHFNLEALYEHIDQKALPKEYGGLNENIDYDVLCAELLEDNQNIFKNFIVSHKLYRF</sequence>
<dbReference type="InterPro" id="IPR036865">
    <property type="entry name" value="CRAL-TRIO_dom_sf"/>
</dbReference>
<dbReference type="InterPro" id="IPR036273">
    <property type="entry name" value="CRAL/TRIO_N_dom_sf"/>
</dbReference>
<dbReference type="SUPFAM" id="SSF46938">
    <property type="entry name" value="CRAL/TRIO N-terminal domain"/>
    <property type="match status" value="1"/>
</dbReference>
<protein>
    <recommendedName>
        <fullName evidence="1">CRAL-TRIO domain-containing protein</fullName>
    </recommendedName>
</protein>
<reference evidence="2 3" key="1">
    <citation type="submission" date="2024-05" db="EMBL/GenBank/DDBJ databases">
        <title>Genetic variation in Jamaican populations of the coffee berry borer (Hypothenemus hampei).</title>
        <authorList>
            <person name="Errbii M."/>
            <person name="Myrie A."/>
        </authorList>
    </citation>
    <scope>NUCLEOTIDE SEQUENCE [LARGE SCALE GENOMIC DNA]</scope>
    <source>
        <strain evidence="2">JA-Hopewell-2020-01-JO</strain>
        <tissue evidence="2">Whole body</tissue>
    </source>
</reference>
<gene>
    <name evidence="2" type="ORF">ABEB36_006343</name>
</gene>
<accession>A0ABD1ET73</accession>
<keyword evidence="3" id="KW-1185">Reference proteome</keyword>
<dbReference type="Proteomes" id="UP001566132">
    <property type="component" value="Unassembled WGS sequence"/>
</dbReference>